<organism evidence="1 2">
    <name type="scientific">Exidia glandulosa HHB12029</name>
    <dbReference type="NCBI Taxonomy" id="1314781"/>
    <lineage>
        <taxon>Eukaryota</taxon>
        <taxon>Fungi</taxon>
        <taxon>Dikarya</taxon>
        <taxon>Basidiomycota</taxon>
        <taxon>Agaricomycotina</taxon>
        <taxon>Agaricomycetes</taxon>
        <taxon>Auriculariales</taxon>
        <taxon>Exidiaceae</taxon>
        <taxon>Exidia</taxon>
    </lineage>
</organism>
<evidence type="ECO:0000313" key="2">
    <source>
        <dbReference type="Proteomes" id="UP000077266"/>
    </source>
</evidence>
<protein>
    <submittedName>
        <fullName evidence="1">Uncharacterized protein</fullName>
    </submittedName>
</protein>
<proteinExistence type="predicted"/>
<keyword evidence="2" id="KW-1185">Reference proteome</keyword>
<dbReference type="AlphaFoldDB" id="A0A165YYK0"/>
<dbReference type="Proteomes" id="UP000077266">
    <property type="component" value="Unassembled WGS sequence"/>
</dbReference>
<name>A0A165YYK0_EXIGL</name>
<evidence type="ECO:0000313" key="1">
    <source>
        <dbReference type="EMBL" id="KZV77849.1"/>
    </source>
</evidence>
<accession>A0A165YYK0</accession>
<dbReference type="EMBL" id="KV427466">
    <property type="protein sequence ID" value="KZV77849.1"/>
    <property type="molecule type" value="Genomic_DNA"/>
</dbReference>
<reference evidence="1 2" key="1">
    <citation type="journal article" date="2016" name="Mol. Biol. Evol.">
        <title>Comparative Genomics of Early-Diverging Mushroom-Forming Fungi Provides Insights into the Origins of Lignocellulose Decay Capabilities.</title>
        <authorList>
            <person name="Nagy L.G."/>
            <person name="Riley R."/>
            <person name="Tritt A."/>
            <person name="Adam C."/>
            <person name="Daum C."/>
            <person name="Floudas D."/>
            <person name="Sun H."/>
            <person name="Yadav J.S."/>
            <person name="Pangilinan J."/>
            <person name="Larsson K.H."/>
            <person name="Matsuura K."/>
            <person name="Barry K."/>
            <person name="Labutti K."/>
            <person name="Kuo R."/>
            <person name="Ohm R.A."/>
            <person name="Bhattacharya S.S."/>
            <person name="Shirouzu T."/>
            <person name="Yoshinaga Y."/>
            <person name="Martin F.M."/>
            <person name="Grigoriev I.V."/>
            <person name="Hibbett D.S."/>
        </authorList>
    </citation>
    <scope>NUCLEOTIDE SEQUENCE [LARGE SCALE GENOMIC DNA]</scope>
    <source>
        <strain evidence="1 2">HHB12029</strain>
    </source>
</reference>
<gene>
    <name evidence="1" type="ORF">EXIGLDRAFT_784696</name>
</gene>
<dbReference type="InParanoid" id="A0A165YYK0"/>
<sequence length="243" mass="26724">MADESAFTTSWPAPSTLETLKLVHRRGTKFLDLVQHSAVPFVTVDFALSYNQYFSPVALQRMRAQPAIRLHLHFEENRGGRGEAQAHVKLVDSNGRVRHYSHIAAKHCLTLPWFSRVRSLAISGLQDVAAAYCRPFPPMPDLEELCLVVGSVGAAGGMQLSCPRLERFELVFEHANQPPIHAPVTAVEVTGFYHGKISKDASSIELRLPGLDVGETCLTQLAQDFAGVHVGLSLDPYVLPKCT</sequence>